<evidence type="ECO:0000256" key="1">
    <source>
        <dbReference type="SAM" id="MobiDB-lite"/>
    </source>
</evidence>
<accession>A0ABP6SUI9</accession>
<proteinExistence type="predicted"/>
<keyword evidence="4" id="KW-1185">Reference proteome</keyword>
<sequence length="331" mass="34021">MNWVVFIRRISGWRNLSMAAPPRSSDGHESPATSYTRPGTLYGRSATVYGRTVTDSDLPSTTDRETSDELSDESGFLGFTGVSDTSSGRHFASGEEPERWSGTTPAGLPAVALGLAVLALLIGGVATVAGVVAVGRASTAQVAAERAASEAASAAADARAAPTSGASQQAVVPAPASAPPSAPAAGSTLDPDRLDPRSNYELAYTEQLVRAQPSSCEGTDVDLDEPRVLPPTGADAAYRNCADGFHLDFDESSRFAVVTDPQASAGECANAIRADPGVGWVSPTPGTTVCVLTSRLAAEPQGLSTKLVRLHVQTVEADGTLAAQLTAWVVP</sequence>
<organism evidence="3 4">
    <name type="scientific">Cryptosporangium minutisporangium</name>
    <dbReference type="NCBI Taxonomy" id="113569"/>
    <lineage>
        <taxon>Bacteria</taxon>
        <taxon>Bacillati</taxon>
        <taxon>Actinomycetota</taxon>
        <taxon>Actinomycetes</taxon>
        <taxon>Cryptosporangiales</taxon>
        <taxon>Cryptosporangiaceae</taxon>
        <taxon>Cryptosporangium</taxon>
    </lineage>
</organism>
<feature type="compositionally biased region" description="Low complexity" evidence="1">
    <location>
        <begin position="159"/>
        <end position="175"/>
    </location>
</feature>
<keyword evidence="2" id="KW-0812">Transmembrane</keyword>
<feature type="region of interest" description="Disordered" evidence="1">
    <location>
        <begin position="17"/>
        <end position="103"/>
    </location>
</feature>
<feature type="transmembrane region" description="Helical" evidence="2">
    <location>
        <begin position="110"/>
        <end position="134"/>
    </location>
</feature>
<keyword evidence="2" id="KW-0472">Membrane</keyword>
<evidence type="ECO:0000313" key="3">
    <source>
        <dbReference type="EMBL" id="GAA3385209.1"/>
    </source>
</evidence>
<evidence type="ECO:0000313" key="4">
    <source>
        <dbReference type="Proteomes" id="UP001501676"/>
    </source>
</evidence>
<comment type="caution">
    <text evidence="3">The sequence shown here is derived from an EMBL/GenBank/DDBJ whole genome shotgun (WGS) entry which is preliminary data.</text>
</comment>
<protein>
    <recommendedName>
        <fullName evidence="5">Serine/threonine protein kinase</fullName>
    </recommendedName>
</protein>
<name>A0ABP6SUI9_9ACTN</name>
<reference evidence="4" key="1">
    <citation type="journal article" date="2019" name="Int. J. Syst. Evol. Microbiol.">
        <title>The Global Catalogue of Microorganisms (GCM) 10K type strain sequencing project: providing services to taxonomists for standard genome sequencing and annotation.</title>
        <authorList>
            <consortium name="The Broad Institute Genomics Platform"/>
            <consortium name="The Broad Institute Genome Sequencing Center for Infectious Disease"/>
            <person name="Wu L."/>
            <person name="Ma J."/>
        </authorList>
    </citation>
    <scope>NUCLEOTIDE SEQUENCE [LARGE SCALE GENOMIC DNA]</scope>
    <source>
        <strain evidence="4">JCM 9458</strain>
    </source>
</reference>
<dbReference type="Proteomes" id="UP001501676">
    <property type="component" value="Unassembled WGS sequence"/>
</dbReference>
<evidence type="ECO:0008006" key="5">
    <source>
        <dbReference type="Google" id="ProtNLM"/>
    </source>
</evidence>
<gene>
    <name evidence="3" type="ORF">GCM10020369_17810</name>
</gene>
<dbReference type="EMBL" id="BAAAYN010000011">
    <property type="protein sequence ID" value="GAA3385209.1"/>
    <property type="molecule type" value="Genomic_DNA"/>
</dbReference>
<keyword evidence="2" id="KW-1133">Transmembrane helix</keyword>
<evidence type="ECO:0000256" key="2">
    <source>
        <dbReference type="SAM" id="Phobius"/>
    </source>
</evidence>
<feature type="region of interest" description="Disordered" evidence="1">
    <location>
        <begin position="159"/>
        <end position="196"/>
    </location>
</feature>